<protein>
    <submittedName>
        <fullName evidence="1">Uncharacterized protein</fullName>
    </submittedName>
</protein>
<proteinExistence type="predicted"/>
<reference evidence="1" key="1">
    <citation type="submission" date="2017-06" db="EMBL/GenBank/DDBJ databases">
        <title>Novel phages from South African skin metaviromes.</title>
        <authorList>
            <person name="van Zyl L.J."/>
            <person name="Abrahams Y."/>
            <person name="Stander E.A."/>
            <person name="Kirby B.M."/>
            <person name="Clavaud C."/>
            <person name="Farcet C."/>
            <person name="Breton L."/>
            <person name="Trindade M.I."/>
        </authorList>
    </citation>
    <scope>NUCLEOTIDE SEQUENCE</scope>
</reference>
<name>A0A2H4J7A7_9CAUD</name>
<organism evidence="1">
    <name type="scientific">uncultured Caudovirales phage</name>
    <dbReference type="NCBI Taxonomy" id="2100421"/>
    <lineage>
        <taxon>Viruses</taxon>
        <taxon>Duplodnaviria</taxon>
        <taxon>Heunggongvirae</taxon>
        <taxon>Uroviricota</taxon>
        <taxon>Caudoviricetes</taxon>
        <taxon>Peduoviridae</taxon>
        <taxon>Maltschvirus</taxon>
        <taxon>Maltschvirus maltsch</taxon>
    </lineage>
</organism>
<gene>
    <name evidence="1" type="ORF">3S4_38</name>
</gene>
<dbReference type="EMBL" id="MF417869">
    <property type="protein sequence ID" value="ASN67961.1"/>
    <property type="molecule type" value="Genomic_DNA"/>
</dbReference>
<sequence>MMSSLPREWVAALDNIFDLATDPEKHAAKLVSMALECRRRRQVGEMQLSEMLEMADAARLFGLNDHEEMYEMGLFKYLEPQPDHYVHEILRKGNR</sequence>
<accession>A0A2H4J7A7</accession>
<evidence type="ECO:0000313" key="1">
    <source>
        <dbReference type="EMBL" id="ASN67961.1"/>
    </source>
</evidence>